<evidence type="ECO:0000313" key="3">
    <source>
        <dbReference type="Proteomes" id="UP000620874"/>
    </source>
</evidence>
<sequence>MKAMNLLKSIFVVACIFVANLTISANTPEANLIYNTEEVDGVKMSETVYKMNEGILTNYEKYNYKYNDNKQVIESTLMKWDATRNDWRNHMCIKYSYAGDNVTIEYYKWNKGKKDFILVPEMTVTVQQ</sequence>
<dbReference type="Pfam" id="PF12930">
    <property type="entry name" value="DUF3836"/>
    <property type="match status" value="1"/>
</dbReference>
<comment type="caution">
    <text evidence="2">The sequence shown here is derived from an EMBL/GenBank/DDBJ whole genome shotgun (WGS) entry which is preliminary data.</text>
</comment>
<dbReference type="Proteomes" id="UP000620874">
    <property type="component" value="Unassembled WGS sequence"/>
</dbReference>
<organism evidence="2 3">
    <name type="scientific">Phocaeicola intestinalis</name>
    <dbReference type="NCBI Taxonomy" id="2762212"/>
    <lineage>
        <taxon>Bacteria</taxon>
        <taxon>Pseudomonadati</taxon>
        <taxon>Bacteroidota</taxon>
        <taxon>Bacteroidia</taxon>
        <taxon>Bacteroidales</taxon>
        <taxon>Bacteroidaceae</taxon>
        <taxon>Phocaeicola</taxon>
    </lineage>
</organism>
<accession>A0ABR8Y6F8</accession>
<evidence type="ECO:0000313" key="2">
    <source>
        <dbReference type="EMBL" id="MBD8039769.1"/>
    </source>
</evidence>
<keyword evidence="3" id="KW-1185">Reference proteome</keyword>
<feature type="chain" id="PRO_5045754551" evidence="1">
    <location>
        <begin position="25"/>
        <end position="128"/>
    </location>
</feature>
<name>A0ABR8Y6F8_9BACT</name>
<evidence type="ECO:0000256" key="1">
    <source>
        <dbReference type="SAM" id="SignalP"/>
    </source>
</evidence>
<protein>
    <submittedName>
        <fullName evidence="2">DUF3836 domain-containing protein</fullName>
    </submittedName>
</protein>
<gene>
    <name evidence="2" type="ORF">H9625_04785</name>
</gene>
<dbReference type="InterPro" id="IPR024339">
    <property type="entry name" value="DUF3836"/>
</dbReference>
<dbReference type="EMBL" id="JACSPP010000009">
    <property type="protein sequence ID" value="MBD8039769.1"/>
    <property type="molecule type" value="Genomic_DNA"/>
</dbReference>
<dbReference type="Gene3D" id="2.40.128.720">
    <property type="match status" value="1"/>
</dbReference>
<feature type="signal peptide" evidence="1">
    <location>
        <begin position="1"/>
        <end position="24"/>
    </location>
</feature>
<keyword evidence="1" id="KW-0732">Signal</keyword>
<dbReference type="RefSeq" id="WP_022040529.1">
    <property type="nucleotide sequence ID" value="NZ_JACSPP010000009.1"/>
</dbReference>
<proteinExistence type="predicted"/>
<reference evidence="2 3" key="1">
    <citation type="submission" date="2020-08" db="EMBL/GenBank/DDBJ databases">
        <title>A Genomic Blueprint of the Chicken Gut Microbiome.</title>
        <authorList>
            <person name="Gilroy R."/>
            <person name="Ravi A."/>
            <person name="Getino M."/>
            <person name="Pursley I."/>
            <person name="Horton D.L."/>
            <person name="Alikhan N.-F."/>
            <person name="Baker D."/>
            <person name="Gharbi K."/>
            <person name="Hall N."/>
            <person name="Watson M."/>
            <person name="Adriaenssens E.M."/>
            <person name="Foster-Nyarko E."/>
            <person name="Jarju S."/>
            <person name="Secka A."/>
            <person name="Antonio M."/>
            <person name="Oren A."/>
            <person name="Chaudhuri R."/>
            <person name="La Ragione R.M."/>
            <person name="Hildebrand F."/>
            <person name="Pallen M.J."/>
        </authorList>
    </citation>
    <scope>NUCLEOTIDE SEQUENCE [LARGE SCALE GENOMIC DNA]</scope>
    <source>
        <strain evidence="2 3">Sa1CVN1</strain>
    </source>
</reference>